<dbReference type="Proteomes" id="UP000027138">
    <property type="component" value="Unassembled WGS sequence"/>
</dbReference>
<organism evidence="1 2">
    <name type="scientific">Jatropha curcas</name>
    <name type="common">Barbados nut</name>
    <dbReference type="NCBI Taxonomy" id="180498"/>
    <lineage>
        <taxon>Eukaryota</taxon>
        <taxon>Viridiplantae</taxon>
        <taxon>Streptophyta</taxon>
        <taxon>Embryophyta</taxon>
        <taxon>Tracheophyta</taxon>
        <taxon>Spermatophyta</taxon>
        <taxon>Magnoliopsida</taxon>
        <taxon>eudicotyledons</taxon>
        <taxon>Gunneridae</taxon>
        <taxon>Pentapetalae</taxon>
        <taxon>rosids</taxon>
        <taxon>fabids</taxon>
        <taxon>Malpighiales</taxon>
        <taxon>Euphorbiaceae</taxon>
        <taxon>Crotonoideae</taxon>
        <taxon>Jatropheae</taxon>
        <taxon>Jatropha</taxon>
    </lineage>
</organism>
<dbReference type="OrthoDB" id="1748438at2759"/>
<proteinExistence type="predicted"/>
<evidence type="ECO:0000313" key="1">
    <source>
        <dbReference type="EMBL" id="KDP37519.1"/>
    </source>
</evidence>
<name>A0A067L093_JATCU</name>
<protein>
    <submittedName>
        <fullName evidence="1">Uncharacterized protein</fullName>
    </submittedName>
</protein>
<sequence>MEPFISYSMQRWTKKLEKVEKINLIRYNLVSLVTLRGLPVDWAFLDACLHLWDSQAYVFQFDTHYEEMCPTYEEFAALLGSDSERAPVAAPIGTGFNKSFMRMLGLSVVDANGLVVKDQVDISGLLSGI</sequence>
<dbReference type="EMBL" id="KK914399">
    <property type="protein sequence ID" value="KDP37519.1"/>
    <property type="molecule type" value="Genomic_DNA"/>
</dbReference>
<dbReference type="AlphaFoldDB" id="A0A067L093"/>
<evidence type="ECO:0000313" key="2">
    <source>
        <dbReference type="Proteomes" id="UP000027138"/>
    </source>
</evidence>
<accession>A0A067L093</accession>
<reference evidence="1 2" key="1">
    <citation type="journal article" date="2014" name="PLoS ONE">
        <title>Global Analysis of Gene Expression Profiles in Physic Nut (Jatropha curcas L.) Seedlings Exposed to Salt Stress.</title>
        <authorList>
            <person name="Zhang L."/>
            <person name="Zhang C."/>
            <person name="Wu P."/>
            <person name="Chen Y."/>
            <person name="Li M."/>
            <person name="Jiang H."/>
            <person name="Wu G."/>
        </authorList>
    </citation>
    <scope>NUCLEOTIDE SEQUENCE [LARGE SCALE GENOMIC DNA]</scope>
    <source>
        <strain evidence="2">cv. GZQX0401</strain>
        <tissue evidence="1">Young leaves</tissue>
    </source>
</reference>
<gene>
    <name evidence="1" type="ORF">JCGZ_05958</name>
</gene>
<keyword evidence="2" id="KW-1185">Reference proteome</keyword>